<sequence length="97" mass="9905">MSVPLVRRIGLNSAAQSGVPVAYRFADTVSIIGCAVKAVNVPGQLTVTCEEFGVVMDILRQGAFWQADGDKAGSHAAHFSACGGGGRHGAVPPVAAR</sequence>
<proteinExistence type="predicted"/>
<gene>
    <name evidence="1" type="ORF">P775_16930</name>
</gene>
<protein>
    <submittedName>
        <fullName evidence="1">Uncharacterized protein</fullName>
    </submittedName>
</protein>
<dbReference type="RefSeq" id="WP_180287476.1">
    <property type="nucleotide sequence ID" value="NZ_AWWI01000117.1"/>
</dbReference>
<name>A0A2G8RBP0_9RHOB</name>
<evidence type="ECO:0000313" key="2">
    <source>
        <dbReference type="Proteomes" id="UP000231259"/>
    </source>
</evidence>
<dbReference type="AlphaFoldDB" id="A0A2G8RBP0"/>
<reference evidence="1 2" key="1">
    <citation type="submission" date="2013-09" db="EMBL/GenBank/DDBJ databases">
        <title>Genome sequencing of Phaeobacter antarcticus sp. nov. SM1211.</title>
        <authorList>
            <person name="Zhang X.-Y."/>
            <person name="Liu C."/>
            <person name="Chen X.-L."/>
            <person name="Xie B.-B."/>
            <person name="Qin Q.-L."/>
            <person name="Rong J.-C."/>
            <person name="Zhang Y.-Z."/>
        </authorList>
    </citation>
    <scope>NUCLEOTIDE SEQUENCE [LARGE SCALE GENOMIC DNA]</scope>
    <source>
        <strain evidence="1 2">SM1211</strain>
    </source>
</reference>
<dbReference type="Proteomes" id="UP000231259">
    <property type="component" value="Unassembled WGS sequence"/>
</dbReference>
<accession>A0A2G8RBP0</accession>
<evidence type="ECO:0000313" key="1">
    <source>
        <dbReference type="EMBL" id="PIL18950.1"/>
    </source>
</evidence>
<dbReference type="EMBL" id="AWWI01000117">
    <property type="protein sequence ID" value="PIL18950.1"/>
    <property type="molecule type" value="Genomic_DNA"/>
</dbReference>
<keyword evidence="2" id="KW-1185">Reference proteome</keyword>
<organism evidence="1 2">
    <name type="scientific">Puniceibacterium antarcticum</name>
    <dbReference type="NCBI Taxonomy" id="1206336"/>
    <lineage>
        <taxon>Bacteria</taxon>
        <taxon>Pseudomonadati</taxon>
        <taxon>Pseudomonadota</taxon>
        <taxon>Alphaproteobacteria</taxon>
        <taxon>Rhodobacterales</taxon>
        <taxon>Paracoccaceae</taxon>
        <taxon>Puniceibacterium</taxon>
    </lineage>
</organism>
<comment type="caution">
    <text evidence="1">The sequence shown here is derived from an EMBL/GenBank/DDBJ whole genome shotgun (WGS) entry which is preliminary data.</text>
</comment>